<evidence type="ECO:0000313" key="8">
    <source>
        <dbReference type="EMBL" id="KFI72261.1"/>
    </source>
</evidence>
<dbReference type="CDD" id="cd02573">
    <property type="entry name" value="PseudoU_synth_EcTruB"/>
    <property type="match status" value="1"/>
</dbReference>
<dbReference type="AlphaFoldDB" id="A0A087BML1"/>
<dbReference type="NCBIfam" id="TIGR00431">
    <property type="entry name" value="TruB"/>
    <property type="match status" value="1"/>
</dbReference>
<dbReference type="Pfam" id="PF01509">
    <property type="entry name" value="TruB_N"/>
    <property type="match status" value="1"/>
</dbReference>
<dbReference type="eggNOG" id="COG0130">
    <property type="taxonomic scope" value="Bacteria"/>
</dbReference>
<organism evidence="8 9">
    <name type="scientific">Bifidobacterium minimum</name>
    <dbReference type="NCBI Taxonomy" id="1693"/>
    <lineage>
        <taxon>Bacteria</taxon>
        <taxon>Bacillati</taxon>
        <taxon>Actinomycetota</taxon>
        <taxon>Actinomycetes</taxon>
        <taxon>Bifidobacteriales</taxon>
        <taxon>Bifidobacteriaceae</taxon>
        <taxon>Bifidobacterium</taxon>
    </lineage>
</organism>
<dbReference type="InterPro" id="IPR002501">
    <property type="entry name" value="PsdUridine_synth_N"/>
</dbReference>
<sequence length="357" mass="38354">MTTAESLDAGRESGILLVDKPWGVTSHDVVSSLRSVLGTRHVGHAGTLDPMATGLLIVGFGKATRLLNYAMGSSKVYETTIRLGMSTTTDDLEGDPVVIPDASRGVERITRERVESLVSKRFMGVIDQTPSRFSAVRVQGRHAYELAREGHDFTIAPRRVTIRRFDVLELDSATVPDPRGVEGDTMNVVDVRARIECSSGTYIRSIARDLGEALGVGGHLVSLRRTAVGRFSVDEDGVTTAQSYNRTITRRDGERRTVMSARFADDDMVIRSRAVDMSTAAARMLPVVRIDSGMAARLRYGKTIDTVVEGATAAILSGSGRPGDSGCDELVAIVEPAGDHEARPRAVFPGASGPRGT</sequence>
<evidence type="ECO:0000313" key="9">
    <source>
        <dbReference type="Proteomes" id="UP000029014"/>
    </source>
</evidence>
<protein>
    <recommendedName>
        <fullName evidence="5">tRNA pseudouridine synthase B</fullName>
        <ecNumber evidence="5">5.4.99.25</ecNumber>
    </recommendedName>
    <alternativeName>
        <fullName evidence="5">tRNA pseudouridine(55) synthase</fullName>
        <shortName evidence="5">Psi55 synthase</shortName>
    </alternativeName>
    <alternativeName>
        <fullName evidence="5">tRNA pseudouridylate synthase</fullName>
    </alternativeName>
    <alternativeName>
        <fullName evidence="5">tRNA-uridine isomerase</fullName>
    </alternativeName>
</protein>
<dbReference type="RefSeq" id="WP_022860908.1">
    <property type="nucleotide sequence ID" value="NZ_JGZD01000009.1"/>
</dbReference>
<evidence type="ECO:0000259" key="6">
    <source>
        <dbReference type="Pfam" id="PF01509"/>
    </source>
</evidence>
<dbReference type="EC" id="5.4.99.25" evidence="5"/>
<dbReference type="Pfam" id="PF16198">
    <property type="entry name" value="TruB_C_2"/>
    <property type="match status" value="1"/>
</dbReference>
<dbReference type="EMBL" id="JGZD01000009">
    <property type="protein sequence ID" value="KFI72261.1"/>
    <property type="molecule type" value="Genomic_DNA"/>
</dbReference>
<feature type="domain" description="Pseudouridine synthase II N-terminal" evidence="6">
    <location>
        <begin position="34"/>
        <end position="203"/>
    </location>
</feature>
<evidence type="ECO:0000256" key="1">
    <source>
        <dbReference type="ARBA" id="ARBA00000385"/>
    </source>
</evidence>
<comment type="caution">
    <text evidence="8">The sequence shown here is derived from an EMBL/GenBank/DDBJ whole genome shotgun (WGS) entry which is preliminary data.</text>
</comment>
<dbReference type="HAMAP" id="MF_01080">
    <property type="entry name" value="TruB_bact"/>
    <property type="match status" value="1"/>
</dbReference>
<evidence type="ECO:0000256" key="3">
    <source>
        <dbReference type="ARBA" id="ARBA00022694"/>
    </source>
</evidence>
<evidence type="ECO:0000256" key="4">
    <source>
        <dbReference type="ARBA" id="ARBA00023235"/>
    </source>
</evidence>
<keyword evidence="3 5" id="KW-0819">tRNA processing</keyword>
<dbReference type="InterPro" id="IPR020103">
    <property type="entry name" value="PsdUridine_synth_cat_dom_sf"/>
</dbReference>
<evidence type="ECO:0000259" key="7">
    <source>
        <dbReference type="Pfam" id="PF16198"/>
    </source>
</evidence>
<dbReference type="GO" id="GO:0003723">
    <property type="term" value="F:RNA binding"/>
    <property type="evidence" value="ECO:0007669"/>
    <property type="project" value="InterPro"/>
</dbReference>
<comment type="catalytic activity">
    <reaction evidence="1 5">
        <text>uridine(55) in tRNA = pseudouridine(55) in tRNA</text>
        <dbReference type="Rhea" id="RHEA:42532"/>
        <dbReference type="Rhea" id="RHEA-COMP:10101"/>
        <dbReference type="Rhea" id="RHEA-COMP:10102"/>
        <dbReference type="ChEBI" id="CHEBI:65314"/>
        <dbReference type="ChEBI" id="CHEBI:65315"/>
        <dbReference type="EC" id="5.4.99.25"/>
    </reaction>
</comment>
<reference evidence="8 9" key="1">
    <citation type="submission" date="2014-03" db="EMBL/GenBank/DDBJ databases">
        <title>Genomics of Bifidobacteria.</title>
        <authorList>
            <person name="Ventura M."/>
            <person name="Milani C."/>
            <person name="Lugli G.A."/>
        </authorList>
    </citation>
    <scope>NUCLEOTIDE SEQUENCE [LARGE SCALE GENOMIC DNA]</scope>
    <source>
        <strain evidence="8 9">LMG 11592</strain>
    </source>
</reference>
<name>A0A087BML1_9BIFI</name>
<comment type="similarity">
    <text evidence="2 5">Belongs to the pseudouridine synthase TruB family. Type 1 subfamily.</text>
</comment>
<comment type="function">
    <text evidence="5">Responsible for synthesis of pseudouridine from uracil-55 in the psi GC loop of transfer RNAs.</text>
</comment>
<accession>A0A087BML1</accession>
<evidence type="ECO:0000256" key="2">
    <source>
        <dbReference type="ARBA" id="ARBA00005642"/>
    </source>
</evidence>
<dbReference type="PANTHER" id="PTHR13767:SF2">
    <property type="entry name" value="PSEUDOURIDYLATE SYNTHASE TRUB1"/>
    <property type="match status" value="1"/>
</dbReference>
<proteinExistence type="inferred from homology"/>
<dbReference type="GO" id="GO:0031119">
    <property type="term" value="P:tRNA pseudouridine synthesis"/>
    <property type="evidence" value="ECO:0007669"/>
    <property type="project" value="UniProtKB-UniRule"/>
</dbReference>
<feature type="active site" description="Nucleophile" evidence="5">
    <location>
        <position position="49"/>
    </location>
</feature>
<dbReference type="GO" id="GO:1990481">
    <property type="term" value="P:mRNA pseudouridine synthesis"/>
    <property type="evidence" value="ECO:0007669"/>
    <property type="project" value="TreeGrafter"/>
</dbReference>
<gene>
    <name evidence="5" type="primary">truB</name>
    <name evidence="8" type="ORF">BMIN_0152</name>
</gene>
<dbReference type="InterPro" id="IPR032819">
    <property type="entry name" value="TruB_C"/>
</dbReference>
<dbReference type="PANTHER" id="PTHR13767">
    <property type="entry name" value="TRNA-PSEUDOURIDINE SYNTHASE"/>
    <property type="match status" value="1"/>
</dbReference>
<dbReference type="GO" id="GO:0160148">
    <property type="term" value="F:tRNA pseudouridine(55) synthase activity"/>
    <property type="evidence" value="ECO:0007669"/>
    <property type="project" value="UniProtKB-EC"/>
</dbReference>
<dbReference type="SUPFAM" id="SSF55120">
    <property type="entry name" value="Pseudouridine synthase"/>
    <property type="match status" value="1"/>
</dbReference>
<keyword evidence="9" id="KW-1185">Reference proteome</keyword>
<dbReference type="InterPro" id="IPR014780">
    <property type="entry name" value="tRNA_psdUridine_synth_TruB"/>
</dbReference>
<dbReference type="STRING" id="1693.BMIN_0152"/>
<dbReference type="Proteomes" id="UP000029014">
    <property type="component" value="Unassembled WGS sequence"/>
</dbReference>
<evidence type="ECO:0000256" key="5">
    <source>
        <dbReference type="HAMAP-Rule" id="MF_01080"/>
    </source>
</evidence>
<keyword evidence="4 5" id="KW-0413">Isomerase</keyword>
<dbReference type="Gene3D" id="3.30.2350.10">
    <property type="entry name" value="Pseudouridine synthase"/>
    <property type="match status" value="1"/>
</dbReference>
<feature type="domain" description="tRNA pseudouridylate synthase B C-terminal" evidence="7">
    <location>
        <begin position="204"/>
        <end position="242"/>
    </location>
</feature>